<dbReference type="FunFam" id="3.30.160.60:FF:000183">
    <property type="entry name" value="E3 ubiquitin-protein ligase ZFP91"/>
    <property type="match status" value="1"/>
</dbReference>
<dbReference type="InterPro" id="IPR036236">
    <property type="entry name" value="Znf_C2H2_sf"/>
</dbReference>
<dbReference type="Ensembl" id="ENSAPLT00000007086.2">
    <property type="protein sequence ID" value="ENSAPLP00000006441.2"/>
    <property type="gene ID" value="ENSAPLG00000006822.2"/>
</dbReference>
<dbReference type="Proteomes" id="UP000016666">
    <property type="component" value="Chromosome 5"/>
</dbReference>
<dbReference type="PANTHER" id="PTHR46179:SF11">
    <property type="entry name" value="E3 UBIQUITIN-PROTEIN LIGASE ZFP91"/>
    <property type="match status" value="1"/>
</dbReference>
<evidence type="ECO:0000256" key="9">
    <source>
        <dbReference type="ARBA" id="ARBA00022737"/>
    </source>
</evidence>
<feature type="domain" description="C2H2-type" evidence="21">
    <location>
        <begin position="281"/>
        <end position="308"/>
    </location>
</feature>
<evidence type="ECO:0000256" key="4">
    <source>
        <dbReference type="ARBA" id="ARBA00006991"/>
    </source>
</evidence>
<gene>
    <name evidence="22" type="primary">ZFP91</name>
</gene>
<comment type="function">
    <text evidence="14">Atypical E3 ubiquitin-protein ligase that mediates 'Lys-63'-linked ubiquitination of MAP3K14/NIK, leading to stabilize and activate MAP3K14/NIK. It thereby acts as an activator of the non-canonical NF-kappa-B2/NFKB2 pathway. May also play an important role in cell proliferation and/or anti-apoptosis.</text>
</comment>
<keyword evidence="8" id="KW-0479">Metal-binding</keyword>
<feature type="compositionally biased region" description="Basic and acidic residues" evidence="20">
    <location>
        <begin position="178"/>
        <end position="206"/>
    </location>
</feature>
<dbReference type="SMART" id="SM00355">
    <property type="entry name" value="ZnF_C2H2"/>
    <property type="match status" value="5"/>
</dbReference>
<feature type="region of interest" description="Disordered" evidence="20">
    <location>
        <begin position="1"/>
        <end position="72"/>
    </location>
</feature>
<name>U3IGR9_ANAPP</name>
<evidence type="ECO:0000256" key="20">
    <source>
        <dbReference type="SAM" id="MobiDB-lite"/>
    </source>
</evidence>
<dbReference type="GO" id="GO:0005730">
    <property type="term" value="C:nucleolus"/>
    <property type="evidence" value="ECO:0007669"/>
    <property type="project" value="Ensembl"/>
</dbReference>
<dbReference type="InterPro" id="IPR051061">
    <property type="entry name" value="Zinc_finger_trans_reg"/>
</dbReference>
<dbReference type="PROSITE" id="PS50157">
    <property type="entry name" value="ZINC_FINGER_C2H2_2"/>
    <property type="match status" value="4"/>
</dbReference>
<dbReference type="EC" id="2.3.2.27" evidence="5"/>
<feature type="domain" description="C2H2-type" evidence="21">
    <location>
        <begin position="251"/>
        <end position="280"/>
    </location>
</feature>
<proteinExistence type="inferred from homology"/>
<comment type="subunit">
    <text evidence="15">Interacts with MAP3K14/NIK.</text>
</comment>
<evidence type="ECO:0000313" key="23">
    <source>
        <dbReference type="Proteomes" id="UP000016666"/>
    </source>
</evidence>
<evidence type="ECO:0000256" key="12">
    <source>
        <dbReference type="ARBA" id="ARBA00022833"/>
    </source>
</evidence>
<keyword evidence="11" id="KW-0833">Ubl conjugation pathway</keyword>
<evidence type="ECO:0000256" key="16">
    <source>
        <dbReference type="ARBA" id="ARBA00071305"/>
    </source>
</evidence>
<evidence type="ECO:0000256" key="5">
    <source>
        <dbReference type="ARBA" id="ARBA00012483"/>
    </source>
</evidence>
<evidence type="ECO:0000256" key="7">
    <source>
        <dbReference type="ARBA" id="ARBA00022679"/>
    </source>
</evidence>
<evidence type="ECO:0000256" key="19">
    <source>
        <dbReference type="PROSITE-ProRule" id="PRU00042"/>
    </source>
</evidence>
<evidence type="ECO:0000256" key="17">
    <source>
        <dbReference type="ARBA" id="ARBA00077489"/>
    </source>
</evidence>
<keyword evidence="13" id="KW-0539">Nucleus</keyword>
<dbReference type="GO" id="GO:0003712">
    <property type="term" value="F:transcription coregulator activity"/>
    <property type="evidence" value="ECO:0007669"/>
    <property type="project" value="TreeGrafter"/>
</dbReference>
<evidence type="ECO:0000256" key="3">
    <source>
        <dbReference type="ARBA" id="ARBA00004906"/>
    </source>
</evidence>
<dbReference type="Pfam" id="PF00096">
    <property type="entry name" value="zf-C2H2"/>
    <property type="match status" value="3"/>
</dbReference>
<evidence type="ECO:0000256" key="2">
    <source>
        <dbReference type="ARBA" id="ARBA00004123"/>
    </source>
</evidence>
<keyword evidence="12" id="KW-0862">Zinc</keyword>
<evidence type="ECO:0000256" key="10">
    <source>
        <dbReference type="ARBA" id="ARBA00022771"/>
    </source>
</evidence>
<evidence type="ECO:0000259" key="21">
    <source>
        <dbReference type="PROSITE" id="PS50157"/>
    </source>
</evidence>
<feature type="region of interest" description="Disordered" evidence="20">
    <location>
        <begin position="175"/>
        <end position="214"/>
    </location>
</feature>
<keyword evidence="23" id="KW-1185">Reference proteome</keyword>
<evidence type="ECO:0000256" key="18">
    <source>
        <dbReference type="ARBA" id="ARBA00079395"/>
    </source>
</evidence>
<feature type="compositionally biased region" description="Polar residues" evidence="20">
    <location>
        <begin position="1"/>
        <end position="12"/>
    </location>
</feature>
<comment type="catalytic activity">
    <reaction evidence="1">
        <text>S-ubiquitinyl-[E2 ubiquitin-conjugating enzyme]-L-cysteine + [acceptor protein]-L-lysine = [E2 ubiquitin-conjugating enzyme]-L-cysteine + N(6)-ubiquitinyl-[acceptor protein]-L-lysine.</text>
        <dbReference type="EC" id="2.3.2.27"/>
    </reaction>
</comment>
<dbReference type="GO" id="GO:0061630">
    <property type="term" value="F:ubiquitin protein ligase activity"/>
    <property type="evidence" value="ECO:0007669"/>
    <property type="project" value="UniProtKB-EC"/>
</dbReference>
<dbReference type="SUPFAM" id="SSF57667">
    <property type="entry name" value="beta-beta-alpha zinc fingers"/>
    <property type="match status" value="3"/>
</dbReference>
<comment type="subcellular location">
    <subcellularLocation>
        <location evidence="2">Nucleus</location>
    </subcellularLocation>
</comment>
<evidence type="ECO:0000313" key="22">
    <source>
        <dbReference type="Ensembl" id="ENSAPLP00000006441.2"/>
    </source>
</evidence>
<keyword evidence="7" id="KW-0808">Transferase</keyword>
<dbReference type="FunFam" id="3.30.160.60:FF:000356">
    <property type="entry name" value="E3 ubiquitin-protein ligase ZFP91"/>
    <property type="match status" value="1"/>
</dbReference>
<comment type="pathway">
    <text evidence="3">Protein modification; protein ubiquitination.</text>
</comment>
<dbReference type="STRING" id="8840.ENSAPLP00000006441"/>
<dbReference type="InterPro" id="IPR013087">
    <property type="entry name" value="Znf_C2H2_type"/>
</dbReference>
<reference evidence="22" key="3">
    <citation type="submission" date="2025-09" db="UniProtKB">
        <authorList>
            <consortium name="Ensembl"/>
        </authorList>
    </citation>
    <scope>IDENTIFICATION</scope>
</reference>
<dbReference type="GO" id="GO:0006357">
    <property type="term" value="P:regulation of transcription by RNA polymerase II"/>
    <property type="evidence" value="ECO:0007669"/>
    <property type="project" value="TreeGrafter"/>
</dbReference>
<feature type="domain" description="C2H2-type" evidence="21">
    <location>
        <begin position="309"/>
        <end position="336"/>
    </location>
</feature>
<keyword evidence="9" id="KW-0677">Repeat</keyword>
<evidence type="ECO:0000256" key="6">
    <source>
        <dbReference type="ARBA" id="ARBA00022553"/>
    </source>
</evidence>
<evidence type="ECO:0000256" key="11">
    <source>
        <dbReference type="ARBA" id="ARBA00022786"/>
    </source>
</evidence>
<evidence type="ECO:0000256" key="14">
    <source>
        <dbReference type="ARBA" id="ARBA00054990"/>
    </source>
</evidence>
<evidence type="ECO:0000256" key="8">
    <source>
        <dbReference type="ARBA" id="ARBA00022723"/>
    </source>
</evidence>
<evidence type="ECO:0000256" key="15">
    <source>
        <dbReference type="ARBA" id="ARBA00065249"/>
    </source>
</evidence>
<dbReference type="PANTHER" id="PTHR46179">
    <property type="entry name" value="ZINC FINGER PROTEIN"/>
    <property type="match status" value="1"/>
</dbReference>
<sequence>MFTFLPSSTNGIATCVSDPKEEKEEEEVSSLLSHGSAAGAARPSRSWRSSRSAAAARQRDTENSRASRSKTGSLQLVCKSEPNVDQLEYGTWAALARRQILGTSEGSCTWLVQAWCLLPPVLLVPNGGGGILRQVSSLQRLQVETYRWLFLSEVTEEHQSPAGISDDEEEILVSEEEVPFKDDPRDETYKPHLEKRGRRRKDDKSPRLPKRRKKPPIQYVRCEMEGCGTVLAHPRYLQHHIKYQHLLKKKYVCPHPSCGRLFRLQKQLLRHAKHHTDQRDYICEYCARAFKSSHNLAVHRMIHTGEKPLQCEICGFTCRQKASLNWHMKKHDADSFYQFSCNICGKKFEKKDSVVAHKAKSHPEVLIAEALAANAGALITSTDILGTNPEAMAPPTDGQGLPLLPDPLGSAAPADCLLLNPDGMPKTYCGGAERVSLVADGKLFVGGGSSATPEGLVMNTEILGATTEVLIEDSDSTGP</sequence>
<reference evidence="22" key="2">
    <citation type="submission" date="2025-08" db="UniProtKB">
        <authorList>
            <consortium name="Ensembl"/>
        </authorList>
    </citation>
    <scope>IDENTIFICATION</scope>
</reference>
<feature type="compositionally biased region" description="Low complexity" evidence="20">
    <location>
        <begin position="29"/>
        <end position="56"/>
    </location>
</feature>
<dbReference type="PROSITE" id="PS00028">
    <property type="entry name" value="ZINC_FINGER_C2H2_1"/>
    <property type="match status" value="3"/>
</dbReference>
<dbReference type="HOGENOM" id="CLU_034557_0_0_1"/>
<comment type="similarity">
    <text evidence="4">Belongs to the krueppel C2H2-type zinc-finger protein family.</text>
</comment>
<dbReference type="Gene3D" id="3.30.160.60">
    <property type="entry name" value="Classic Zinc Finger"/>
    <property type="match status" value="4"/>
</dbReference>
<dbReference type="GO" id="GO:0070534">
    <property type="term" value="P:protein K63-linked ubiquitination"/>
    <property type="evidence" value="ECO:0007669"/>
    <property type="project" value="Ensembl"/>
</dbReference>
<dbReference type="GO" id="GO:0008270">
    <property type="term" value="F:zinc ion binding"/>
    <property type="evidence" value="ECO:0007669"/>
    <property type="project" value="UniProtKB-KW"/>
</dbReference>
<dbReference type="AlphaFoldDB" id="U3IGR9"/>
<keyword evidence="6" id="KW-0597">Phosphoprotein</keyword>
<evidence type="ECO:0000256" key="1">
    <source>
        <dbReference type="ARBA" id="ARBA00000900"/>
    </source>
</evidence>
<dbReference type="GO" id="GO:0005654">
    <property type="term" value="C:nucleoplasm"/>
    <property type="evidence" value="ECO:0007669"/>
    <property type="project" value="Ensembl"/>
</dbReference>
<feature type="domain" description="C2H2-type" evidence="21">
    <location>
        <begin position="339"/>
        <end position="362"/>
    </location>
</feature>
<keyword evidence="10 19" id="KW-0863">Zinc-finger</keyword>
<evidence type="ECO:0000256" key="13">
    <source>
        <dbReference type="ARBA" id="ARBA00023242"/>
    </source>
</evidence>
<dbReference type="GeneTree" id="ENSGT00940000156393"/>
<protein>
    <recommendedName>
        <fullName evidence="16">E3 ubiquitin-protein ligase ZFP91</fullName>
        <ecNumber evidence="5">2.3.2.27</ecNumber>
    </recommendedName>
    <alternativeName>
        <fullName evidence="17">RING-type E3 ubiquitin transferase ZFP91</fullName>
    </alternativeName>
    <alternativeName>
        <fullName evidence="18">Zinc finger protein 91 homolog</fullName>
    </alternativeName>
</protein>
<reference evidence="22 23" key="1">
    <citation type="submission" date="2017-10" db="EMBL/GenBank/DDBJ databases">
        <title>A new Pekin duck reference genome.</title>
        <authorList>
            <person name="Hou Z.-C."/>
            <person name="Zhou Z.-K."/>
            <person name="Zhu F."/>
            <person name="Hou S.-S."/>
        </authorList>
    </citation>
    <scope>NUCLEOTIDE SEQUENCE [LARGE SCALE GENOMIC DNA]</scope>
</reference>
<organism evidence="22 23">
    <name type="scientific">Anas platyrhynchos platyrhynchos</name>
    <name type="common">Northern mallard</name>
    <dbReference type="NCBI Taxonomy" id="8840"/>
    <lineage>
        <taxon>Eukaryota</taxon>
        <taxon>Metazoa</taxon>
        <taxon>Chordata</taxon>
        <taxon>Craniata</taxon>
        <taxon>Vertebrata</taxon>
        <taxon>Euteleostomi</taxon>
        <taxon>Archelosauria</taxon>
        <taxon>Archosauria</taxon>
        <taxon>Dinosauria</taxon>
        <taxon>Saurischia</taxon>
        <taxon>Theropoda</taxon>
        <taxon>Coelurosauria</taxon>
        <taxon>Aves</taxon>
        <taxon>Neognathae</taxon>
        <taxon>Galloanserae</taxon>
        <taxon>Anseriformes</taxon>
        <taxon>Anatidae</taxon>
        <taxon>Anatinae</taxon>
        <taxon>Anas</taxon>
    </lineage>
</organism>
<accession>U3IGR9</accession>